<organism evidence="7 8">
    <name type="scientific">Vulpes vulpes</name>
    <name type="common">Red fox</name>
    <dbReference type="NCBI Taxonomy" id="9627"/>
    <lineage>
        <taxon>Eukaryota</taxon>
        <taxon>Metazoa</taxon>
        <taxon>Chordata</taxon>
        <taxon>Craniata</taxon>
        <taxon>Vertebrata</taxon>
        <taxon>Euteleostomi</taxon>
        <taxon>Mammalia</taxon>
        <taxon>Eutheria</taxon>
        <taxon>Laurasiatheria</taxon>
        <taxon>Carnivora</taxon>
        <taxon>Caniformia</taxon>
        <taxon>Canidae</taxon>
        <taxon>Vulpes</taxon>
    </lineage>
</organism>
<sequence length="263" mass="28657">MTSNCPQLPVHIKAVFPWFPPPPIPLPPSTPINDLNAKTSGMVLLSVLGYRRKWVTQTIRYCDLSPHWLLRAPGPPPRPRAAGIRAAAGAGRQQSHCSAQGSLPHPRCHRLTSDANTATAAAACAPSHRLPADRGVMGFWKLSPFLAIGLLVMYQAGILQAAPFRSALENPLESATLTEDEICVLLTAVVKDYVQMKARELQQEQETEGSSLTAQKSSCKDGPCVTNRLEGWLARAERMVKNTFMPTNVDPEAFGHQHKELAA</sequence>
<dbReference type="InterPro" id="IPR021117">
    <property type="entry name" value="Calcitonin-like"/>
</dbReference>
<dbReference type="Pfam" id="PF00214">
    <property type="entry name" value="Calc_CGRP_IAPP"/>
    <property type="match status" value="1"/>
</dbReference>
<comment type="similarity">
    <text evidence="2">Belongs to the calcitonin family.</text>
</comment>
<evidence type="ECO:0000313" key="7">
    <source>
        <dbReference type="Proteomes" id="UP001652641"/>
    </source>
</evidence>
<dbReference type="GeneID" id="112927043"/>
<dbReference type="InterPro" id="IPR021116">
    <property type="entry name" value="Calcitonin/adrenomedullin"/>
</dbReference>
<keyword evidence="7" id="KW-1185">Reference proteome</keyword>
<dbReference type="GO" id="GO:0007189">
    <property type="term" value="P:adenylate cyclase-activating G protein-coupled receptor signaling pathway"/>
    <property type="evidence" value="ECO:0007669"/>
    <property type="project" value="TreeGrafter"/>
</dbReference>
<dbReference type="GO" id="GO:0005615">
    <property type="term" value="C:extracellular space"/>
    <property type="evidence" value="ECO:0007669"/>
    <property type="project" value="TreeGrafter"/>
</dbReference>
<evidence type="ECO:0000256" key="4">
    <source>
        <dbReference type="ARBA" id="ARBA00022729"/>
    </source>
</evidence>
<proteinExistence type="inferred from homology"/>
<dbReference type="KEGG" id="vvp:112927043"/>
<keyword evidence="4" id="KW-0732">Signal</keyword>
<evidence type="ECO:0000256" key="3">
    <source>
        <dbReference type="ARBA" id="ARBA00022525"/>
    </source>
</evidence>
<dbReference type="OMA" id="CTNPLEG"/>
<dbReference type="PANTHER" id="PTHR10505">
    <property type="entry name" value="CALCITONIN-RELATED"/>
    <property type="match status" value="1"/>
</dbReference>
<dbReference type="GO" id="GO:0031716">
    <property type="term" value="F:calcitonin receptor binding"/>
    <property type="evidence" value="ECO:0007669"/>
    <property type="project" value="TreeGrafter"/>
</dbReference>
<dbReference type="PANTHER" id="PTHR10505:SF16">
    <property type="entry name" value="CALCITONIN"/>
    <property type="match status" value="1"/>
</dbReference>
<evidence type="ECO:0000256" key="2">
    <source>
        <dbReference type="ARBA" id="ARBA00009222"/>
    </source>
</evidence>
<dbReference type="RefSeq" id="XP_025863989.2">
    <property type="nucleotide sequence ID" value="XM_026008204.2"/>
</dbReference>
<reference key="1">
    <citation type="submission" date="2019-01" db="UniProtKB">
        <authorList>
            <consortium name="RefSeq"/>
        </authorList>
    </citation>
    <scope>IDENTIFICATION</scope>
</reference>
<gene>
    <name evidence="8" type="primary">LOC112927043</name>
</gene>
<dbReference type="Proteomes" id="UP001652641">
    <property type="component" value="Chromosome 11"/>
</dbReference>
<keyword evidence="3" id="KW-0964">Secreted</keyword>
<evidence type="ECO:0000256" key="6">
    <source>
        <dbReference type="PIRSR" id="PIRSR621116-50"/>
    </source>
</evidence>
<evidence type="ECO:0000256" key="5">
    <source>
        <dbReference type="ARBA" id="ARBA00023157"/>
    </source>
</evidence>
<name>A0A3Q7SNS0_VULVU</name>
<dbReference type="AlphaFoldDB" id="A0A3Q7SNS0"/>
<evidence type="ECO:0008006" key="9">
    <source>
        <dbReference type="Google" id="ProtNLM"/>
    </source>
</evidence>
<evidence type="ECO:0000256" key="1">
    <source>
        <dbReference type="ARBA" id="ARBA00004613"/>
    </source>
</evidence>
<dbReference type="GO" id="GO:0005179">
    <property type="term" value="F:hormone activity"/>
    <property type="evidence" value="ECO:0007669"/>
    <property type="project" value="InterPro"/>
</dbReference>
<keyword evidence="5 6" id="KW-1015">Disulfide bond</keyword>
<dbReference type="GO" id="GO:0051480">
    <property type="term" value="P:regulation of cytosolic calcium ion concentration"/>
    <property type="evidence" value="ECO:0007669"/>
    <property type="project" value="TreeGrafter"/>
</dbReference>
<protein>
    <recommendedName>
        <fullName evidence="9">Calcitonin receptor-stimulating peptide 2-like</fullName>
    </recommendedName>
</protein>
<dbReference type="Gene3D" id="6.10.250.2190">
    <property type="match status" value="1"/>
</dbReference>
<accession>A0A3Q7SNS0</accession>
<dbReference type="STRING" id="9627.ENSVVUP00000033505"/>
<comment type="subcellular location">
    <subcellularLocation>
        <location evidence="1">Secreted</location>
    </subcellularLocation>
</comment>
<evidence type="ECO:0000313" key="8">
    <source>
        <dbReference type="RefSeq" id="XP_025863989.2"/>
    </source>
</evidence>
<reference evidence="8" key="2">
    <citation type="submission" date="2025-08" db="UniProtKB">
        <authorList>
            <consortium name="RefSeq"/>
        </authorList>
    </citation>
    <scope>IDENTIFICATION</scope>
    <source>
        <tissue evidence="8">Cell line</tissue>
    </source>
</reference>
<feature type="disulfide bond" evidence="6">
    <location>
        <begin position="219"/>
        <end position="224"/>
    </location>
</feature>